<feature type="domain" description="1-deoxy-D-xylulose 5-phosphate reductoisomerase N-terminal" evidence="10">
    <location>
        <begin position="4"/>
        <end position="129"/>
    </location>
</feature>
<reference evidence="13 14" key="1">
    <citation type="submission" date="2020-08" db="EMBL/GenBank/DDBJ databases">
        <title>Genome public.</title>
        <authorList>
            <person name="Liu C."/>
            <person name="Sun Q."/>
        </authorList>
    </citation>
    <scope>NUCLEOTIDE SEQUENCE [LARGE SCALE GENOMIC DNA]</scope>
    <source>
        <strain evidence="13 14">BX0805</strain>
    </source>
</reference>
<evidence type="ECO:0000259" key="10">
    <source>
        <dbReference type="Pfam" id="PF02670"/>
    </source>
</evidence>
<dbReference type="SUPFAM" id="SSF69055">
    <property type="entry name" value="1-deoxy-D-xylulose-5-phosphate reductoisomerase, C-terminal domain"/>
    <property type="match status" value="1"/>
</dbReference>
<feature type="binding site" evidence="9">
    <location>
        <position position="12"/>
    </location>
    <ligand>
        <name>NADPH</name>
        <dbReference type="ChEBI" id="CHEBI:57783"/>
    </ligand>
</feature>
<sequence>MKKIAILGSTGSIGTQTLDVVREQGDISVAALAAGSNIALLEQQIREFHPRLVAVWDKKKAEELKIKTADLSVEILDGMDGLLAVAQIPEAEILVTAIVGMLGIRPTIAAIRAGKDIALANKETLVTAGHLIMPMAEENHVSILPVDSEHSAIFQSLNGERHNKIHKILLTASGGPFRGKTREELKDVTVEDALKHPNWSMGRKITVDSATLVNKGLEVMEAKWLFDVELSQIQVVVQPQSVIHSMVEYEDGAIIAELGTADMRLPIQYALYYPDRRPLSGERLDFYKLGQITFERPDTDTFRGLALAYRAMEQGGNVPTAFNAANERAVAKFLNHEIRFLEIPEIIGACMEHCNYVKNPSVEEILDTERAAYEYIEGRW</sequence>
<keyword evidence="6 9" id="KW-0464">Manganese</keyword>
<dbReference type="PANTHER" id="PTHR30525:SF0">
    <property type="entry name" value="1-DEOXY-D-XYLULOSE 5-PHOSPHATE REDUCTOISOMERASE, CHLOROPLASTIC"/>
    <property type="match status" value="1"/>
</dbReference>
<dbReference type="EMBL" id="JACOQH010000002">
    <property type="protein sequence ID" value="MBC5753100.1"/>
    <property type="molecule type" value="Genomic_DNA"/>
</dbReference>
<dbReference type="PIRSF" id="PIRSF006205">
    <property type="entry name" value="Dxp_reductismrs"/>
    <property type="match status" value="1"/>
</dbReference>
<feature type="binding site" evidence="9">
    <location>
        <position position="11"/>
    </location>
    <ligand>
        <name>NADPH</name>
        <dbReference type="ChEBI" id="CHEBI:57783"/>
    </ligand>
</feature>
<feature type="binding site" evidence="9">
    <location>
        <position position="122"/>
    </location>
    <ligand>
        <name>1-deoxy-D-xylulose 5-phosphate</name>
        <dbReference type="ChEBI" id="CHEBI:57792"/>
    </ligand>
</feature>
<keyword evidence="5 9" id="KW-0560">Oxidoreductase</keyword>
<feature type="binding site" evidence="9">
    <location>
        <position position="37"/>
    </location>
    <ligand>
        <name>NADPH</name>
        <dbReference type="ChEBI" id="CHEBI:57783"/>
    </ligand>
</feature>
<evidence type="ECO:0000256" key="5">
    <source>
        <dbReference type="ARBA" id="ARBA00023002"/>
    </source>
</evidence>
<feature type="binding site" evidence="9">
    <location>
        <position position="35"/>
    </location>
    <ligand>
        <name>NADPH</name>
        <dbReference type="ChEBI" id="CHEBI:57783"/>
    </ligand>
</feature>
<feature type="binding site" evidence="9">
    <location>
        <position position="13"/>
    </location>
    <ligand>
        <name>NADPH</name>
        <dbReference type="ChEBI" id="CHEBI:57783"/>
    </ligand>
</feature>
<dbReference type="InterPro" id="IPR013644">
    <property type="entry name" value="DXP_reductoisomerase_C"/>
</dbReference>
<comment type="cofactor">
    <cofactor evidence="9">
        <name>Mg(2+)</name>
        <dbReference type="ChEBI" id="CHEBI:18420"/>
    </cofactor>
    <cofactor evidence="9">
        <name>Mn(2+)</name>
        <dbReference type="ChEBI" id="CHEBI:29035"/>
    </cofactor>
</comment>
<proteinExistence type="inferred from homology"/>
<feature type="binding site" evidence="9">
    <location>
        <position position="202"/>
    </location>
    <ligand>
        <name>NADPH</name>
        <dbReference type="ChEBI" id="CHEBI:57783"/>
    </ligand>
</feature>
<feature type="domain" description="1-deoxy-D-xylulose 5-phosphate reductoisomerase C-terminal" evidence="11">
    <location>
        <begin position="143"/>
        <end position="226"/>
    </location>
</feature>
<feature type="binding site" evidence="9">
    <location>
        <position position="173"/>
    </location>
    <ligand>
        <name>1-deoxy-D-xylulose 5-phosphate</name>
        <dbReference type="ChEBI" id="CHEBI:57792"/>
    </ligand>
</feature>
<dbReference type="EC" id="1.1.1.267" evidence="9"/>
<dbReference type="Pfam" id="PF02670">
    <property type="entry name" value="DXP_reductoisom"/>
    <property type="match status" value="1"/>
</dbReference>
<dbReference type="InterPro" id="IPR013512">
    <property type="entry name" value="DXP_reductoisomerase_N"/>
</dbReference>
<keyword evidence="4 9" id="KW-0521">NADP</keyword>
<comment type="caution">
    <text evidence="13">The sequence shown here is derived from an EMBL/GenBank/DDBJ whole genome shotgun (WGS) entry which is preliminary data.</text>
</comment>
<protein>
    <recommendedName>
        <fullName evidence="9">1-deoxy-D-xylulose 5-phosphate reductoisomerase</fullName>
        <shortName evidence="9">DXP reductoisomerase</shortName>
        <ecNumber evidence="9">1.1.1.267</ecNumber>
    </recommendedName>
    <alternativeName>
        <fullName evidence="9">1-deoxyxylulose-5-phosphate reductoisomerase</fullName>
    </alternativeName>
    <alternativeName>
        <fullName evidence="9">2-C-methyl-D-erythritol 4-phosphate synthase</fullName>
    </alternativeName>
</protein>
<dbReference type="Pfam" id="PF08436">
    <property type="entry name" value="DXP_redisom_C"/>
    <property type="match status" value="1"/>
</dbReference>
<keyword evidence="14" id="KW-1185">Reference proteome</keyword>
<dbReference type="PANTHER" id="PTHR30525">
    <property type="entry name" value="1-DEOXY-D-XYLULOSE 5-PHOSPHATE REDUCTOISOMERASE"/>
    <property type="match status" value="1"/>
</dbReference>
<dbReference type="GO" id="GO:0030604">
    <property type="term" value="F:1-deoxy-D-xylulose-5-phosphate reductoisomerase activity"/>
    <property type="evidence" value="ECO:0007669"/>
    <property type="project" value="UniProtKB-EC"/>
</dbReference>
<evidence type="ECO:0000256" key="1">
    <source>
        <dbReference type="ARBA" id="ARBA00005094"/>
    </source>
</evidence>
<feature type="binding site" evidence="9">
    <location>
        <position position="196"/>
    </location>
    <ligand>
        <name>1-deoxy-D-xylulose 5-phosphate</name>
        <dbReference type="ChEBI" id="CHEBI:57792"/>
    </ligand>
</feature>
<evidence type="ECO:0000259" key="12">
    <source>
        <dbReference type="Pfam" id="PF13288"/>
    </source>
</evidence>
<comment type="function">
    <text evidence="9">Catalyzes the NADPH-dependent rearrangement and reduction of 1-deoxy-D-xylulose-5-phosphate (DXP) to 2-C-methyl-D-erythritol 4-phosphate (MEP).</text>
</comment>
<dbReference type="Gene3D" id="1.10.1740.10">
    <property type="match status" value="1"/>
</dbReference>
<feature type="binding site" evidence="9">
    <location>
        <position position="147"/>
    </location>
    <ligand>
        <name>Mn(2+)</name>
        <dbReference type="ChEBI" id="CHEBI:29035"/>
    </ligand>
</feature>
<dbReference type="SUPFAM" id="SSF51735">
    <property type="entry name" value="NAD(P)-binding Rossmann-fold domains"/>
    <property type="match status" value="1"/>
</dbReference>
<dbReference type="RefSeq" id="WP_022515571.1">
    <property type="nucleotide sequence ID" value="NZ_JACOQH010000002.1"/>
</dbReference>
<comment type="caution">
    <text evidence="9">Lacks conserved residue(s) required for the propagation of feature annotation.</text>
</comment>
<comment type="catalytic activity">
    <reaction evidence="8">
        <text>2-C-methyl-D-erythritol 4-phosphate + NADP(+) = 1-deoxy-D-xylulose 5-phosphate + NADPH + H(+)</text>
        <dbReference type="Rhea" id="RHEA:13717"/>
        <dbReference type="ChEBI" id="CHEBI:15378"/>
        <dbReference type="ChEBI" id="CHEBI:57783"/>
        <dbReference type="ChEBI" id="CHEBI:57792"/>
        <dbReference type="ChEBI" id="CHEBI:58262"/>
        <dbReference type="ChEBI" id="CHEBI:58349"/>
        <dbReference type="EC" id="1.1.1.267"/>
    </reaction>
    <physiologicalReaction direction="right-to-left" evidence="8">
        <dbReference type="Rhea" id="RHEA:13719"/>
    </physiologicalReaction>
</comment>
<comment type="pathway">
    <text evidence="1 9">Isoprenoid biosynthesis; isopentenyl diphosphate biosynthesis via DXP pathway; isopentenyl diphosphate from 1-deoxy-D-xylulose 5-phosphate: step 1/6.</text>
</comment>
<evidence type="ECO:0000313" key="14">
    <source>
        <dbReference type="Proteomes" id="UP000621540"/>
    </source>
</evidence>
<keyword evidence="9" id="KW-0460">Magnesium</keyword>
<feature type="binding site" evidence="9">
    <location>
        <position position="218"/>
    </location>
    <ligand>
        <name>Mn(2+)</name>
        <dbReference type="ChEBI" id="CHEBI:29035"/>
    </ligand>
</feature>
<feature type="binding site" evidence="9">
    <location>
        <position position="10"/>
    </location>
    <ligand>
        <name>NADPH</name>
        <dbReference type="ChEBI" id="CHEBI:57783"/>
    </ligand>
</feature>
<evidence type="ECO:0000256" key="6">
    <source>
        <dbReference type="ARBA" id="ARBA00023211"/>
    </source>
</evidence>
<evidence type="ECO:0000256" key="4">
    <source>
        <dbReference type="ARBA" id="ARBA00022857"/>
    </source>
</evidence>
<dbReference type="InterPro" id="IPR026877">
    <property type="entry name" value="DXPR_C"/>
</dbReference>
<dbReference type="Gene3D" id="3.40.50.720">
    <property type="entry name" value="NAD(P)-binding Rossmann-like Domain"/>
    <property type="match status" value="1"/>
</dbReference>
<dbReference type="InterPro" id="IPR036169">
    <property type="entry name" value="DXPR_C_sf"/>
</dbReference>
<dbReference type="Proteomes" id="UP000621540">
    <property type="component" value="Unassembled WGS sequence"/>
</dbReference>
<dbReference type="HAMAP" id="MF_00183">
    <property type="entry name" value="DXP_reductoisom"/>
    <property type="match status" value="1"/>
</dbReference>
<keyword evidence="7 9" id="KW-0414">Isoprene biosynthesis</keyword>
<accession>A0ABR7I895</accession>
<feature type="binding site" evidence="9">
    <location>
        <position position="148"/>
    </location>
    <ligand>
        <name>1-deoxy-D-xylulose 5-phosphate</name>
        <dbReference type="ChEBI" id="CHEBI:57792"/>
    </ligand>
</feature>
<feature type="binding site" evidence="9">
    <location>
        <position position="149"/>
    </location>
    <ligand>
        <name>Mn(2+)</name>
        <dbReference type="ChEBI" id="CHEBI:29035"/>
    </ligand>
</feature>
<feature type="binding site" evidence="9">
    <location>
        <position position="149"/>
    </location>
    <ligand>
        <name>1-deoxy-D-xylulose 5-phosphate</name>
        <dbReference type="ChEBI" id="CHEBI:57792"/>
    </ligand>
</feature>
<feature type="binding site" evidence="9">
    <location>
        <position position="121"/>
    </location>
    <ligand>
        <name>NADPH</name>
        <dbReference type="ChEBI" id="CHEBI:57783"/>
    </ligand>
</feature>
<evidence type="ECO:0000256" key="3">
    <source>
        <dbReference type="ARBA" id="ARBA00022723"/>
    </source>
</evidence>
<feature type="domain" description="DXP reductoisomerase C-terminal" evidence="12">
    <location>
        <begin position="258"/>
        <end position="373"/>
    </location>
</feature>
<dbReference type="NCBIfam" id="TIGR00243">
    <property type="entry name" value="Dxr"/>
    <property type="match status" value="1"/>
</dbReference>
<organism evidence="13 14">
    <name type="scientific">Roseburia yibonii</name>
    <dbReference type="NCBI Taxonomy" id="2763063"/>
    <lineage>
        <taxon>Bacteria</taxon>
        <taxon>Bacillati</taxon>
        <taxon>Bacillota</taxon>
        <taxon>Clostridia</taxon>
        <taxon>Lachnospirales</taxon>
        <taxon>Lachnospiraceae</taxon>
        <taxon>Roseburia</taxon>
    </lineage>
</organism>
<dbReference type="Pfam" id="PF13288">
    <property type="entry name" value="DXPR_C"/>
    <property type="match status" value="1"/>
</dbReference>
<evidence type="ECO:0000256" key="8">
    <source>
        <dbReference type="ARBA" id="ARBA00048543"/>
    </source>
</evidence>
<evidence type="ECO:0000259" key="11">
    <source>
        <dbReference type="Pfam" id="PF08436"/>
    </source>
</evidence>
<gene>
    <name evidence="9" type="primary">dxr</name>
    <name evidence="13" type="ORF">H8Z76_03500</name>
</gene>
<feature type="binding site" evidence="9">
    <location>
        <position position="123"/>
    </location>
    <ligand>
        <name>NADPH</name>
        <dbReference type="ChEBI" id="CHEBI:57783"/>
    </ligand>
</feature>
<keyword evidence="3 9" id="KW-0479">Metal-binding</keyword>
<dbReference type="InterPro" id="IPR003821">
    <property type="entry name" value="DXP_reductoisomerase"/>
</dbReference>
<dbReference type="InterPro" id="IPR036291">
    <property type="entry name" value="NAD(P)-bd_dom_sf"/>
</dbReference>
<evidence type="ECO:0000256" key="9">
    <source>
        <dbReference type="HAMAP-Rule" id="MF_00183"/>
    </source>
</evidence>
<feature type="binding site" evidence="9">
    <location>
        <position position="218"/>
    </location>
    <ligand>
        <name>1-deoxy-D-xylulose 5-phosphate</name>
        <dbReference type="ChEBI" id="CHEBI:57792"/>
    </ligand>
</feature>
<feature type="binding site" evidence="9">
    <location>
        <position position="215"/>
    </location>
    <ligand>
        <name>1-deoxy-D-xylulose 5-phosphate</name>
        <dbReference type="ChEBI" id="CHEBI:57792"/>
    </ligand>
</feature>
<feature type="binding site" evidence="9">
    <location>
        <position position="209"/>
    </location>
    <ligand>
        <name>1-deoxy-D-xylulose 5-phosphate</name>
        <dbReference type="ChEBI" id="CHEBI:57792"/>
    </ligand>
</feature>
<evidence type="ECO:0000256" key="7">
    <source>
        <dbReference type="ARBA" id="ARBA00023229"/>
    </source>
</evidence>
<feature type="binding site" evidence="9">
    <location>
        <position position="214"/>
    </location>
    <ligand>
        <name>1-deoxy-D-xylulose 5-phosphate</name>
        <dbReference type="ChEBI" id="CHEBI:57792"/>
    </ligand>
</feature>
<name>A0ABR7I895_9FIRM</name>
<comment type="similarity">
    <text evidence="2 9">Belongs to the DXR family.</text>
</comment>
<evidence type="ECO:0000313" key="13">
    <source>
        <dbReference type="EMBL" id="MBC5753100.1"/>
    </source>
</evidence>
<evidence type="ECO:0000256" key="2">
    <source>
        <dbReference type="ARBA" id="ARBA00006825"/>
    </source>
</evidence>
<dbReference type="NCBIfam" id="NF009114">
    <property type="entry name" value="PRK12464.1"/>
    <property type="match status" value="1"/>
</dbReference>
<dbReference type="SUPFAM" id="SSF55347">
    <property type="entry name" value="Glyceraldehyde-3-phosphate dehydrogenase-like, C-terminal domain"/>
    <property type="match status" value="1"/>
</dbReference>